<dbReference type="Proteomes" id="UP000245708">
    <property type="component" value="Unassembled WGS sequence"/>
</dbReference>
<gene>
    <name evidence="2" type="ORF">C7455_11331</name>
</gene>
<protein>
    <submittedName>
        <fullName evidence="2">Uncharacterized protein</fullName>
    </submittedName>
</protein>
<reference evidence="2 3" key="1">
    <citation type="submission" date="2018-05" db="EMBL/GenBank/DDBJ databases">
        <title>Genomic Encyclopedia of Type Strains, Phase IV (KMG-IV): sequencing the most valuable type-strain genomes for metagenomic binning, comparative biology and taxonomic classification.</title>
        <authorList>
            <person name="Goeker M."/>
        </authorList>
    </citation>
    <scope>NUCLEOTIDE SEQUENCE [LARGE SCALE GENOMIC DNA]</scope>
    <source>
        <strain evidence="2 3">DSM 16097</strain>
    </source>
</reference>
<accession>A0A316G9P9</accession>
<evidence type="ECO:0000256" key="1">
    <source>
        <dbReference type="SAM" id="Phobius"/>
    </source>
</evidence>
<comment type="caution">
    <text evidence="2">The sequence shown here is derived from an EMBL/GenBank/DDBJ whole genome shotgun (WGS) entry which is preliminary data.</text>
</comment>
<dbReference type="EMBL" id="QGGW01000013">
    <property type="protein sequence ID" value="PWK56726.1"/>
    <property type="molecule type" value="Genomic_DNA"/>
</dbReference>
<sequence>MRAVSYVACIIGGAVLCYLLLSLGVVDVVDGVPGTMQEPAIALPTYLGFISAMMTAVTAVLAAVAIGIGVVAFFTFGGIKNEAQKVASERVNELVNEKLSDEAIKARIDEIAFGQGPRGELDEDFDPDDTGNR</sequence>
<keyword evidence="1" id="KW-0812">Transmembrane</keyword>
<keyword evidence="1" id="KW-0472">Membrane</keyword>
<name>A0A316G9P9_9RHOB</name>
<feature type="transmembrane region" description="Helical" evidence="1">
    <location>
        <begin position="7"/>
        <end position="26"/>
    </location>
</feature>
<feature type="transmembrane region" description="Helical" evidence="1">
    <location>
        <begin position="46"/>
        <end position="76"/>
    </location>
</feature>
<evidence type="ECO:0000313" key="3">
    <source>
        <dbReference type="Proteomes" id="UP000245708"/>
    </source>
</evidence>
<proteinExistence type="predicted"/>
<evidence type="ECO:0000313" key="2">
    <source>
        <dbReference type="EMBL" id="PWK56726.1"/>
    </source>
</evidence>
<keyword evidence="1" id="KW-1133">Transmembrane helix</keyword>
<dbReference type="AlphaFoldDB" id="A0A316G9P9"/>
<organism evidence="2 3">
    <name type="scientific">Roseicyclus mahoneyensis</name>
    <dbReference type="NCBI Taxonomy" id="164332"/>
    <lineage>
        <taxon>Bacteria</taxon>
        <taxon>Pseudomonadati</taxon>
        <taxon>Pseudomonadota</taxon>
        <taxon>Alphaproteobacteria</taxon>
        <taxon>Rhodobacterales</taxon>
        <taxon>Roseobacteraceae</taxon>
        <taxon>Roseicyclus</taxon>
    </lineage>
</organism>
<keyword evidence="3" id="KW-1185">Reference proteome</keyword>